<evidence type="ECO:0000313" key="2">
    <source>
        <dbReference type="Proteomes" id="UP000199315"/>
    </source>
</evidence>
<keyword evidence="2" id="KW-1185">Reference proteome</keyword>
<dbReference type="AlphaFoldDB" id="A0A1D3TTQ7"/>
<accession>A0A1D3TTQ7</accession>
<dbReference type="Proteomes" id="UP000199315">
    <property type="component" value="Unassembled WGS sequence"/>
</dbReference>
<dbReference type="STRING" id="1619234.SAMN05421730_10101"/>
<evidence type="ECO:0000313" key="1">
    <source>
        <dbReference type="EMBL" id="SCP97333.1"/>
    </source>
</evidence>
<protein>
    <submittedName>
        <fullName evidence="1">Uncharacterized protein</fullName>
    </submittedName>
</protein>
<proteinExistence type="predicted"/>
<sequence>MINNGNQYANDVVSDDPADSDTYSNASWDYVYTGISELVLASDLIGMIEVGEIKKEYELNGIPFTQYNLTVVKSIFNCEEGQSIVLTMTGIKNEDTELEIPEDPLPSKGDKFLVFAKQNVDGTYCILGGPQGRLMYTNGILNSMNNVFSKVPDMNINIKDAHEESIINEINSALKNK</sequence>
<organism evidence="1 2">
    <name type="scientific">Anaerobium acetethylicum</name>
    <dbReference type="NCBI Taxonomy" id="1619234"/>
    <lineage>
        <taxon>Bacteria</taxon>
        <taxon>Bacillati</taxon>
        <taxon>Bacillota</taxon>
        <taxon>Clostridia</taxon>
        <taxon>Lachnospirales</taxon>
        <taxon>Lachnospiraceae</taxon>
        <taxon>Anaerobium</taxon>
    </lineage>
</organism>
<gene>
    <name evidence="1" type="ORF">SAMN05421730_10101</name>
</gene>
<dbReference type="EMBL" id="FMKA01000010">
    <property type="protein sequence ID" value="SCP97333.1"/>
    <property type="molecule type" value="Genomic_DNA"/>
</dbReference>
<dbReference type="OrthoDB" id="2068048at2"/>
<reference evidence="1 2" key="1">
    <citation type="submission" date="2016-09" db="EMBL/GenBank/DDBJ databases">
        <authorList>
            <person name="Capua I."/>
            <person name="De Benedictis P."/>
            <person name="Joannis T."/>
            <person name="Lombin L.H."/>
            <person name="Cattoli G."/>
        </authorList>
    </citation>
    <scope>NUCLEOTIDE SEQUENCE [LARGE SCALE GENOMIC DNA]</scope>
    <source>
        <strain evidence="1 2">GluBS11</strain>
    </source>
</reference>
<name>A0A1D3TTQ7_9FIRM</name>